<feature type="chain" id="PRO_5012890353" description="Amine oxidase domain-containing protein" evidence="2">
    <location>
        <begin position="26"/>
        <end position="555"/>
    </location>
</feature>
<feature type="transmembrane region" description="Helical" evidence="1">
    <location>
        <begin position="534"/>
        <end position="554"/>
    </location>
</feature>
<feature type="domain" description="Amine oxidase" evidence="3">
    <location>
        <begin position="45"/>
        <end position="527"/>
    </location>
</feature>
<dbReference type="SUPFAM" id="SSF51905">
    <property type="entry name" value="FAD/NAD(P)-binding domain"/>
    <property type="match status" value="1"/>
</dbReference>
<keyword evidence="2" id="KW-0732">Signal</keyword>
<gene>
    <name evidence="4" type="ORF">BV898_03128</name>
</gene>
<comment type="caution">
    <text evidence="4">The sequence shown here is derived from an EMBL/GenBank/DDBJ whole genome shotgun (WGS) entry which is preliminary data.</text>
</comment>
<dbReference type="OrthoDB" id="5046242at2759"/>
<protein>
    <recommendedName>
        <fullName evidence="3">Amine oxidase domain-containing protein</fullName>
    </recommendedName>
</protein>
<accession>A0A1W0X6Z1</accession>
<evidence type="ECO:0000313" key="4">
    <source>
        <dbReference type="EMBL" id="OQV23082.1"/>
    </source>
</evidence>
<feature type="transmembrane region" description="Helical" evidence="1">
    <location>
        <begin position="35"/>
        <end position="54"/>
    </location>
</feature>
<dbReference type="PANTHER" id="PTHR10742:SF416">
    <property type="entry name" value="SPERMINE OXIDASE"/>
    <property type="match status" value="1"/>
</dbReference>
<dbReference type="SUPFAM" id="SSF54373">
    <property type="entry name" value="FAD-linked reductases, C-terminal domain"/>
    <property type="match status" value="1"/>
</dbReference>
<keyword evidence="1" id="KW-0472">Membrane</keyword>
<feature type="signal peptide" evidence="2">
    <location>
        <begin position="1"/>
        <end position="25"/>
    </location>
</feature>
<dbReference type="InterPro" id="IPR036188">
    <property type="entry name" value="FAD/NAD-bd_sf"/>
</dbReference>
<dbReference type="PANTHER" id="PTHR10742">
    <property type="entry name" value="FLAVIN MONOAMINE OXIDASE"/>
    <property type="match status" value="1"/>
</dbReference>
<proteinExistence type="predicted"/>
<keyword evidence="5" id="KW-1185">Reference proteome</keyword>
<dbReference type="GO" id="GO:0046592">
    <property type="term" value="F:polyamine oxidase activity"/>
    <property type="evidence" value="ECO:0007669"/>
    <property type="project" value="TreeGrafter"/>
</dbReference>
<keyword evidence="1" id="KW-0812">Transmembrane</keyword>
<reference evidence="5" key="1">
    <citation type="submission" date="2017-01" db="EMBL/GenBank/DDBJ databases">
        <title>Comparative genomics of anhydrobiosis in the tardigrade Hypsibius dujardini.</title>
        <authorList>
            <person name="Yoshida Y."/>
            <person name="Koutsovoulos G."/>
            <person name="Laetsch D."/>
            <person name="Stevens L."/>
            <person name="Kumar S."/>
            <person name="Horikawa D."/>
            <person name="Ishino K."/>
            <person name="Komine S."/>
            <person name="Tomita M."/>
            <person name="Blaxter M."/>
            <person name="Arakawa K."/>
        </authorList>
    </citation>
    <scope>NUCLEOTIDE SEQUENCE [LARGE SCALE GENOMIC DNA]</scope>
    <source>
        <strain evidence="5">Z151</strain>
    </source>
</reference>
<keyword evidence="1" id="KW-1133">Transmembrane helix</keyword>
<evidence type="ECO:0000256" key="2">
    <source>
        <dbReference type="SAM" id="SignalP"/>
    </source>
</evidence>
<dbReference type="Gene3D" id="3.90.660.10">
    <property type="match status" value="1"/>
</dbReference>
<evidence type="ECO:0000256" key="1">
    <source>
        <dbReference type="SAM" id="Phobius"/>
    </source>
</evidence>
<dbReference type="EMBL" id="MTYJ01000014">
    <property type="protein sequence ID" value="OQV23082.1"/>
    <property type="molecule type" value="Genomic_DNA"/>
</dbReference>
<name>A0A1W0X6Z1_HYPEX</name>
<dbReference type="AlphaFoldDB" id="A0A1W0X6Z1"/>
<dbReference type="InterPro" id="IPR050281">
    <property type="entry name" value="Flavin_monoamine_oxidase"/>
</dbReference>
<dbReference type="Proteomes" id="UP000192578">
    <property type="component" value="Unassembled WGS sequence"/>
</dbReference>
<dbReference type="Gene3D" id="3.50.50.60">
    <property type="entry name" value="FAD/NAD(P)-binding domain"/>
    <property type="match status" value="1"/>
</dbReference>
<evidence type="ECO:0000259" key="3">
    <source>
        <dbReference type="Pfam" id="PF01593"/>
    </source>
</evidence>
<sequence length="555" mass="62232">MDITQIGLFWCVSMVLAAFATGVHGKEKQSFPSDLPIIIVGAGAAGLAAAQRLYDSGFRNVTILEALGRTGGRILSKTQPGNHFLEFGGDVIHETGHLLYDFAEKHHLLDPAPEVLDEPFLYRERKPSSIEEKYIKDANSYLDKLIHIYKKETKTSDPGVQTVSVESDRSAQMLKHLAAVLSGSNHEQDQYGVLDAARQLRQFEAVYYYYLRKEMVETPSPDPNLLSRRHYTDKRSGPPNFVLKPTVAMSSVVDNMTSTFPRSWLKLNKPVQRIEQWNADLATNTTRVTVRCSDGTWLSGAHVILTLPLGVMKRSPDLFEPALTTEKLNAIADAGFGSMSKLYVRFPTAFWEGLQPRGSSKFGLIMTEDIKSSIPFTSKQSTVWTDFVVQFGPVASRNAIPNTIWVLIGGPGSYLVDQLSDVQVLNECWQILQKYCREVQVPRPIELIREKWSNNPYFQGTYTFFSVNSSRANRSPSDLALPEWEFETAQKGKKAYSLLFAGEATHSEYFGTIHGALLSGQREADRLKGFYSNFAAKSGFSFFLFLLMIILTLIF</sequence>
<evidence type="ECO:0000313" key="5">
    <source>
        <dbReference type="Proteomes" id="UP000192578"/>
    </source>
</evidence>
<dbReference type="Pfam" id="PF01593">
    <property type="entry name" value="Amino_oxidase"/>
    <property type="match status" value="1"/>
</dbReference>
<organism evidence="4 5">
    <name type="scientific">Hypsibius exemplaris</name>
    <name type="common">Freshwater tardigrade</name>
    <dbReference type="NCBI Taxonomy" id="2072580"/>
    <lineage>
        <taxon>Eukaryota</taxon>
        <taxon>Metazoa</taxon>
        <taxon>Ecdysozoa</taxon>
        <taxon>Tardigrada</taxon>
        <taxon>Eutardigrada</taxon>
        <taxon>Parachela</taxon>
        <taxon>Hypsibioidea</taxon>
        <taxon>Hypsibiidae</taxon>
        <taxon>Hypsibius</taxon>
    </lineage>
</organism>
<dbReference type="InterPro" id="IPR002937">
    <property type="entry name" value="Amino_oxidase"/>
</dbReference>